<proteinExistence type="predicted"/>
<sequence>MGKAGFGKTASLRARITEELKDERAFIWCGNHTGLDDIAVKNIWQQFYPPNSNAAENHINRALKKQETTHIIWVATPHINNSKVSKIEADLIETLNPITNAQRPTPTSSLQDVTIDVIKLLKNEIRLFGNSRGSP</sequence>
<accession>A0A1Y1QM37</accession>
<protein>
    <submittedName>
        <fullName evidence="1">Uncharacterized protein</fullName>
    </submittedName>
</protein>
<organism evidence="1 2">
    <name type="scientific">Thiothrix lacustris</name>
    <dbReference type="NCBI Taxonomy" id="525917"/>
    <lineage>
        <taxon>Bacteria</taxon>
        <taxon>Pseudomonadati</taxon>
        <taxon>Pseudomonadota</taxon>
        <taxon>Gammaproteobacteria</taxon>
        <taxon>Thiotrichales</taxon>
        <taxon>Thiotrichaceae</taxon>
        <taxon>Thiothrix</taxon>
    </lineage>
</organism>
<reference evidence="1 2" key="1">
    <citation type="submission" date="2017-01" db="EMBL/GenBank/DDBJ databases">
        <title>Novel large sulfur bacteria in the metagenomes of groundwater-fed chemosynthetic microbial mats in the Lake Huron basin.</title>
        <authorList>
            <person name="Sharrar A.M."/>
            <person name="Flood B.E."/>
            <person name="Bailey J.V."/>
            <person name="Jones D.S."/>
            <person name="Biddanda B."/>
            <person name="Ruberg S.A."/>
            <person name="Marcus D.N."/>
            <person name="Dick G.J."/>
        </authorList>
    </citation>
    <scope>NUCLEOTIDE SEQUENCE [LARGE SCALE GENOMIC DNA]</scope>
    <source>
        <strain evidence="1">A8</strain>
    </source>
</reference>
<dbReference type="EMBL" id="MTEJ01000166">
    <property type="protein sequence ID" value="OQX08757.1"/>
    <property type="molecule type" value="Genomic_DNA"/>
</dbReference>
<name>A0A1Y1QM37_9GAMM</name>
<dbReference type="AlphaFoldDB" id="A0A1Y1QM37"/>
<dbReference type="Proteomes" id="UP000192491">
    <property type="component" value="Unassembled WGS sequence"/>
</dbReference>
<evidence type="ECO:0000313" key="2">
    <source>
        <dbReference type="Proteomes" id="UP000192491"/>
    </source>
</evidence>
<comment type="caution">
    <text evidence="1">The sequence shown here is derived from an EMBL/GenBank/DDBJ whole genome shotgun (WGS) entry which is preliminary data.</text>
</comment>
<gene>
    <name evidence="1" type="ORF">BWK73_24605</name>
</gene>
<evidence type="ECO:0000313" key="1">
    <source>
        <dbReference type="EMBL" id="OQX08757.1"/>
    </source>
</evidence>